<evidence type="ECO:0000259" key="1">
    <source>
        <dbReference type="PROSITE" id="PS51340"/>
    </source>
</evidence>
<reference evidence="2 3" key="1">
    <citation type="submission" date="2023-08" db="EMBL/GenBank/DDBJ databases">
        <authorList>
            <person name="Girao M."/>
            <person name="Carvalho M.F."/>
        </authorList>
    </citation>
    <scope>NUCLEOTIDE SEQUENCE [LARGE SCALE GENOMIC DNA]</scope>
    <source>
        <strain evidence="2 3">CT-R113</strain>
    </source>
</reference>
<accession>A0ABU7K4Y5</accession>
<keyword evidence="3" id="KW-1185">Reference proteome</keyword>
<dbReference type="Proteomes" id="UP001356095">
    <property type="component" value="Unassembled WGS sequence"/>
</dbReference>
<dbReference type="EMBL" id="JAUZMY010000005">
    <property type="protein sequence ID" value="MEE2037102.1"/>
    <property type="molecule type" value="Genomic_DNA"/>
</dbReference>
<evidence type="ECO:0000313" key="2">
    <source>
        <dbReference type="EMBL" id="MEE2037102.1"/>
    </source>
</evidence>
<comment type="caution">
    <text evidence="2">The sequence shown here is derived from an EMBL/GenBank/DDBJ whole genome shotgun (WGS) entry which is preliminary data.</text>
</comment>
<dbReference type="RefSeq" id="WP_330090892.1">
    <property type="nucleotide sequence ID" value="NZ_JAUZMY010000005.1"/>
</dbReference>
<dbReference type="SUPFAM" id="SSF50800">
    <property type="entry name" value="PK beta-barrel domain-like"/>
    <property type="match status" value="1"/>
</dbReference>
<dbReference type="PANTHER" id="PTHR36930:SF1">
    <property type="entry name" value="MOSC DOMAIN-CONTAINING PROTEIN"/>
    <property type="match status" value="1"/>
</dbReference>
<feature type="domain" description="MOSC" evidence="1">
    <location>
        <begin position="19"/>
        <end position="168"/>
    </location>
</feature>
<dbReference type="InterPro" id="IPR052716">
    <property type="entry name" value="MOSC_domain"/>
</dbReference>
<gene>
    <name evidence="2" type="ORF">Q8791_07700</name>
</gene>
<sequence length="180" mass="18548">MGPVVESVSSSPTHTFSKDVLPGIRLLTGLGVEGDAHMGTTVKHRSRVAVDPTRPNLRQVHLIHAELLDELAGAGFAVAPGQLGENVTTRGLDLLALSTGTVLRIGGGTRVEITGLRNPCLQIDGFAGGLLKQLVHRDGNGTIVRRAGVMGVVVEGGTVTPGMPVEVSAPEGAHVPLVPV</sequence>
<dbReference type="Gene3D" id="2.40.33.20">
    <property type="entry name" value="PK beta-barrel domain-like"/>
    <property type="match status" value="1"/>
</dbReference>
<evidence type="ECO:0000313" key="3">
    <source>
        <dbReference type="Proteomes" id="UP001356095"/>
    </source>
</evidence>
<dbReference type="PROSITE" id="PS51340">
    <property type="entry name" value="MOSC"/>
    <property type="match status" value="1"/>
</dbReference>
<dbReference type="InterPro" id="IPR011037">
    <property type="entry name" value="Pyrv_Knase-like_insert_dom_sf"/>
</dbReference>
<dbReference type="PANTHER" id="PTHR36930">
    <property type="entry name" value="METAL-SULFUR CLUSTER BIOSYNTHESIS PROTEINS YUAD-RELATED"/>
    <property type="match status" value="1"/>
</dbReference>
<organism evidence="2 3">
    <name type="scientific">Nocardiopsis codii</name>
    <dbReference type="NCBI Taxonomy" id="3065942"/>
    <lineage>
        <taxon>Bacteria</taxon>
        <taxon>Bacillati</taxon>
        <taxon>Actinomycetota</taxon>
        <taxon>Actinomycetes</taxon>
        <taxon>Streptosporangiales</taxon>
        <taxon>Nocardiopsidaceae</taxon>
        <taxon>Nocardiopsis</taxon>
    </lineage>
</organism>
<proteinExistence type="predicted"/>
<protein>
    <submittedName>
        <fullName evidence="2">MOSC domain-containing protein</fullName>
    </submittedName>
</protein>
<dbReference type="Pfam" id="PF03473">
    <property type="entry name" value="MOSC"/>
    <property type="match status" value="1"/>
</dbReference>
<dbReference type="InterPro" id="IPR005302">
    <property type="entry name" value="MoCF_Sase_C"/>
</dbReference>
<name>A0ABU7K4Y5_9ACTN</name>